<keyword evidence="2" id="KW-1185">Reference proteome</keyword>
<evidence type="ECO:0000313" key="2">
    <source>
        <dbReference type="Proteomes" id="UP000282985"/>
    </source>
</evidence>
<accession>A0A434AXF6</accession>
<gene>
    <name evidence="1" type="ORF">DLK05_05190</name>
</gene>
<proteinExistence type="predicted"/>
<comment type="caution">
    <text evidence="1">The sequence shown here is derived from an EMBL/GenBank/DDBJ whole genome shotgun (WGS) entry which is preliminary data.</text>
</comment>
<sequence>MKALLILLVATAGIVLLASYIGQLWRRKKGIVEEEESNPEPMGDCCGAHEICEVDLLNKMSEEIIYYEDEDLDAYKNFEENDYNDEQIDEFRDVLYSLKEKEIEGWIRSLELRKIEMPSVIKSELVFMLVKH</sequence>
<dbReference type="OrthoDB" id="1097760at2"/>
<reference evidence="1 2" key="1">
    <citation type="submission" date="2018-11" db="EMBL/GenBank/DDBJ databases">
        <title>Parancylomarina longa gen. nov., sp. nov., isolated from sediments of southern Okinawa.</title>
        <authorList>
            <person name="Fu T."/>
        </authorList>
    </citation>
    <scope>NUCLEOTIDE SEQUENCE [LARGE SCALE GENOMIC DNA]</scope>
    <source>
        <strain evidence="1 2">T3-2 S1-C</strain>
    </source>
</reference>
<dbReference type="RefSeq" id="WP_127342935.1">
    <property type="nucleotide sequence ID" value="NZ_RJJX01000004.1"/>
</dbReference>
<evidence type="ECO:0000313" key="1">
    <source>
        <dbReference type="EMBL" id="RUT79212.1"/>
    </source>
</evidence>
<dbReference type="EMBL" id="RJJX01000004">
    <property type="protein sequence ID" value="RUT79212.1"/>
    <property type="molecule type" value="Genomic_DNA"/>
</dbReference>
<protein>
    <submittedName>
        <fullName evidence="1">Phospholipase</fullName>
    </submittedName>
</protein>
<dbReference type="AlphaFoldDB" id="A0A434AXF6"/>
<dbReference type="Proteomes" id="UP000282985">
    <property type="component" value="Unassembled WGS sequence"/>
</dbReference>
<name>A0A434AXF6_9BACT</name>
<organism evidence="1 2">
    <name type="scientific">Ancylomarina longa</name>
    <dbReference type="NCBI Taxonomy" id="2487017"/>
    <lineage>
        <taxon>Bacteria</taxon>
        <taxon>Pseudomonadati</taxon>
        <taxon>Bacteroidota</taxon>
        <taxon>Bacteroidia</taxon>
        <taxon>Marinilabiliales</taxon>
        <taxon>Marinifilaceae</taxon>
        <taxon>Ancylomarina</taxon>
    </lineage>
</organism>